<feature type="domain" description="RNase H type-1" evidence="1">
    <location>
        <begin position="1"/>
        <end position="119"/>
    </location>
</feature>
<dbReference type="Pfam" id="PF00075">
    <property type="entry name" value="RNase_H"/>
    <property type="match status" value="1"/>
</dbReference>
<dbReference type="InterPro" id="IPR002156">
    <property type="entry name" value="RNaseH_domain"/>
</dbReference>
<evidence type="ECO:0000313" key="2">
    <source>
        <dbReference type="EMBL" id="KAK1342231.1"/>
    </source>
</evidence>
<keyword evidence="3" id="KW-1185">Reference proteome</keyword>
<dbReference type="InterPro" id="IPR012337">
    <property type="entry name" value="RNaseH-like_sf"/>
</dbReference>
<evidence type="ECO:0000313" key="3">
    <source>
        <dbReference type="Proteomes" id="UP001177744"/>
    </source>
</evidence>
<proteinExistence type="predicted"/>
<organism evidence="2 3">
    <name type="scientific">Cnephaeus nilssonii</name>
    <name type="common">Northern bat</name>
    <name type="synonym">Eptesicus nilssonii</name>
    <dbReference type="NCBI Taxonomy" id="3371016"/>
    <lineage>
        <taxon>Eukaryota</taxon>
        <taxon>Metazoa</taxon>
        <taxon>Chordata</taxon>
        <taxon>Craniata</taxon>
        <taxon>Vertebrata</taxon>
        <taxon>Euteleostomi</taxon>
        <taxon>Mammalia</taxon>
        <taxon>Eutheria</taxon>
        <taxon>Laurasiatheria</taxon>
        <taxon>Chiroptera</taxon>
        <taxon>Yangochiroptera</taxon>
        <taxon>Vespertilionidae</taxon>
        <taxon>Cnephaeus</taxon>
    </lineage>
</organism>
<sequence length="142" mass="15642">MSQYSVVPNFETIEAQALPERWSVQMAELWALNKRANIHTDSRFAFATLHVHGAIYKERGLLTAGGKGIKNQNEILKLLEAVWEPKEIAVIQLQNHQKGKDSVSEGNQCADAAAKLAAKAQAALAQIMLAPELPEPPKYTPQ</sequence>
<dbReference type="AlphaFoldDB" id="A0AA40I3Y9"/>
<accession>A0AA40I3Y9</accession>
<dbReference type="EMBL" id="JAULJE010000006">
    <property type="protein sequence ID" value="KAK1342231.1"/>
    <property type="molecule type" value="Genomic_DNA"/>
</dbReference>
<protein>
    <recommendedName>
        <fullName evidence="1">RNase H type-1 domain-containing protein</fullName>
    </recommendedName>
</protein>
<dbReference type="Proteomes" id="UP001177744">
    <property type="component" value="Unassembled WGS sequence"/>
</dbReference>
<evidence type="ECO:0000259" key="1">
    <source>
        <dbReference type="PROSITE" id="PS50879"/>
    </source>
</evidence>
<dbReference type="InterPro" id="IPR036397">
    <property type="entry name" value="RNaseH_sf"/>
</dbReference>
<dbReference type="PROSITE" id="PS50879">
    <property type="entry name" value="RNASE_H_1"/>
    <property type="match status" value="1"/>
</dbReference>
<gene>
    <name evidence="2" type="ORF">QTO34_016990</name>
</gene>
<dbReference type="GO" id="GO:0003676">
    <property type="term" value="F:nucleic acid binding"/>
    <property type="evidence" value="ECO:0007669"/>
    <property type="project" value="InterPro"/>
</dbReference>
<dbReference type="SUPFAM" id="SSF53098">
    <property type="entry name" value="Ribonuclease H-like"/>
    <property type="match status" value="1"/>
</dbReference>
<dbReference type="Gene3D" id="3.30.420.10">
    <property type="entry name" value="Ribonuclease H-like superfamily/Ribonuclease H"/>
    <property type="match status" value="1"/>
</dbReference>
<dbReference type="GO" id="GO:0004523">
    <property type="term" value="F:RNA-DNA hybrid ribonuclease activity"/>
    <property type="evidence" value="ECO:0007669"/>
    <property type="project" value="InterPro"/>
</dbReference>
<comment type="caution">
    <text evidence="2">The sequence shown here is derived from an EMBL/GenBank/DDBJ whole genome shotgun (WGS) entry which is preliminary data.</text>
</comment>
<reference evidence="2" key="1">
    <citation type="submission" date="2023-06" db="EMBL/GenBank/DDBJ databases">
        <title>Reference genome for the Northern bat (Eptesicus nilssonii), a most northern bat species.</title>
        <authorList>
            <person name="Laine V.N."/>
            <person name="Pulliainen A.T."/>
            <person name="Lilley T.M."/>
        </authorList>
    </citation>
    <scope>NUCLEOTIDE SEQUENCE</scope>
    <source>
        <strain evidence="2">BLF_Eptnil</strain>
        <tissue evidence="2">Kidney</tissue>
    </source>
</reference>
<name>A0AA40I3Y9_CNENI</name>